<evidence type="ECO:0000313" key="2">
    <source>
        <dbReference type="EMBL" id="NJP44774.1"/>
    </source>
</evidence>
<dbReference type="InterPro" id="IPR011044">
    <property type="entry name" value="Quino_amine_DH_bsu"/>
</dbReference>
<name>A0ABX0ZSN5_9ACTN</name>
<dbReference type="SUPFAM" id="SSF50969">
    <property type="entry name" value="YVTN repeat-like/Quinoprotein amine dehydrogenase"/>
    <property type="match status" value="1"/>
</dbReference>
<dbReference type="Gene3D" id="2.130.10.10">
    <property type="entry name" value="YVTN repeat-like/Quinoprotein amine dehydrogenase"/>
    <property type="match status" value="1"/>
</dbReference>
<gene>
    <name evidence="2" type="ORF">HCN08_15435</name>
</gene>
<evidence type="ECO:0000313" key="3">
    <source>
        <dbReference type="Proteomes" id="UP000734511"/>
    </source>
</evidence>
<dbReference type="Proteomes" id="UP000734511">
    <property type="component" value="Unassembled WGS sequence"/>
</dbReference>
<accession>A0ABX0ZSN5</accession>
<reference evidence="2 3" key="1">
    <citation type="submission" date="2020-03" db="EMBL/GenBank/DDBJ databases">
        <title>WGS of actinomycetes isolated from Thailand.</title>
        <authorList>
            <person name="Thawai C."/>
        </authorList>
    </citation>
    <scope>NUCLEOTIDE SEQUENCE [LARGE SCALE GENOMIC DNA]</scope>
    <source>
        <strain evidence="2 3">PRB2-1</strain>
    </source>
</reference>
<proteinExistence type="predicted"/>
<comment type="caution">
    <text evidence="2">The sequence shown here is derived from an EMBL/GenBank/DDBJ whole genome shotgun (WGS) entry which is preliminary data.</text>
</comment>
<dbReference type="PANTHER" id="PTHR30344:SF1">
    <property type="entry name" value="6-PHOSPHOGLUCONOLACTONASE"/>
    <property type="match status" value="1"/>
</dbReference>
<dbReference type="InterPro" id="IPR050282">
    <property type="entry name" value="Cycloisomerase_2"/>
</dbReference>
<dbReference type="RefSeq" id="WP_167983622.1">
    <property type="nucleotide sequence ID" value="NZ_JAATEJ010000010.1"/>
</dbReference>
<protein>
    <submittedName>
        <fullName evidence="2">Lactonase family protein</fullName>
    </submittedName>
</protein>
<keyword evidence="1" id="KW-0732">Signal</keyword>
<feature type="chain" id="PRO_5046875764" evidence="1">
    <location>
        <begin position="27"/>
        <end position="370"/>
    </location>
</feature>
<dbReference type="InterPro" id="IPR015943">
    <property type="entry name" value="WD40/YVTN_repeat-like_dom_sf"/>
</dbReference>
<keyword evidence="3" id="KW-1185">Reference proteome</keyword>
<dbReference type="EMBL" id="JAATEJ010000010">
    <property type="protein sequence ID" value="NJP44774.1"/>
    <property type="molecule type" value="Genomic_DNA"/>
</dbReference>
<sequence>MTSRPLRAAGLLGAVLASAVSGAVLATPASAHSPHRGAAVFVQTDNLRGNTVVAYDQAADGSLHQAGTYATGGLGGQLPGTGPDHLASQGALAYDRAHHLLYAVNAGSDTLTVFAVDGDRLVRRQVIASGGGFPVSVAVHGSSVYVLNAADGGSVQGYVSLAGRLVEVASWHRGLGLPAGTTPGQVGVTPDGRRLVVTTKVGDSIDVFPLGLLGPAARPAVTRTPGQGPFGFTFDAAGRIVVTESATNSVATFAFGRGATLTKVAEAATGQQATCWVIGSGDHFYASNAGSSTLTGLTEGRRGSLTVLGDTGTGAGTVDAAVTSDGRFLHVQTGVDGGVDSFRINRDGSLTKTGTVTVPGAAGGEGIVAV</sequence>
<evidence type="ECO:0000256" key="1">
    <source>
        <dbReference type="SAM" id="SignalP"/>
    </source>
</evidence>
<organism evidence="2 3">
    <name type="scientific">Actinacidiphila epipremni</name>
    <dbReference type="NCBI Taxonomy" id="2053013"/>
    <lineage>
        <taxon>Bacteria</taxon>
        <taxon>Bacillati</taxon>
        <taxon>Actinomycetota</taxon>
        <taxon>Actinomycetes</taxon>
        <taxon>Kitasatosporales</taxon>
        <taxon>Streptomycetaceae</taxon>
        <taxon>Actinacidiphila</taxon>
    </lineage>
</organism>
<feature type="signal peptide" evidence="1">
    <location>
        <begin position="1"/>
        <end position="26"/>
    </location>
</feature>
<dbReference type="PANTHER" id="PTHR30344">
    <property type="entry name" value="6-PHOSPHOGLUCONOLACTONASE-RELATED"/>
    <property type="match status" value="1"/>
</dbReference>